<feature type="compositionally biased region" description="Basic and acidic residues" evidence="8">
    <location>
        <begin position="45"/>
        <end position="62"/>
    </location>
</feature>
<dbReference type="RefSeq" id="XP_022094051.1">
    <property type="nucleotide sequence ID" value="XM_022238359.1"/>
</dbReference>
<keyword evidence="10" id="KW-1185">Reference proteome</keyword>
<evidence type="ECO:0000256" key="1">
    <source>
        <dbReference type="ARBA" id="ARBA00001947"/>
    </source>
</evidence>
<dbReference type="RefSeq" id="XP_022094049.1">
    <property type="nucleotide sequence ID" value="XM_022238357.1"/>
</dbReference>
<comment type="similarity">
    <text evidence="2">Belongs to the metallo-dependent hydrolases superfamily. Hydantoinase/dihydropyrimidinase family.</text>
</comment>
<evidence type="ECO:0000313" key="12">
    <source>
        <dbReference type="RefSeq" id="XP_022094051.1"/>
    </source>
</evidence>
<dbReference type="InterPro" id="IPR006680">
    <property type="entry name" value="Amidohydro-rel"/>
</dbReference>
<dbReference type="InterPro" id="IPR011778">
    <property type="entry name" value="Hydantoinase/dihydroPyrase"/>
</dbReference>
<accession>A0A8B7YRL9</accession>
<dbReference type="InterPro" id="IPR050378">
    <property type="entry name" value="Metallo-dep_Hydrolases_sf"/>
</dbReference>
<feature type="compositionally biased region" description="Basic and acidic residues" evidence="8">
    <location>
        <begin position="88"/>
        <end position="100"/>
    </location>
</feature>
<dbReference type="GO" id="GO:0004157">
    <property type="term" value="F:dihydropyrimidinase activity"/>
    <property type="evidence" value="ECO:0007669"/>
    <property type="project" value="UniProtKB-EC"/>
</dbReference>
<evidence type="ECO:0000259" key="9">
    <source>
        <dbReference type="Pfam" id="PF01979"/>
    </source>
</evidence>
<dbReference type="KEGG" id="aplc:110981115"/>
<dbReference type="FunFam" id="3.20.20.140:FF:000076">
    <property type="entry name" value="Dihydropyrimidinase like 2"/>
    <property type="match status" value="1"/>
</dbReference>
<dbReference type="SUPFAM" id="SSF51338">
    <property type="entry name" value="Composite domain of metallo-dependent hydrolases"/>
    <property type="match status" value="2"/>
</dbReference>
<dbReference type="CDD" id="cd01314">
    <property type="entry name" value="D-HYD"/>
    <property type="match status" value="1"/>
</dbReference>
<dbReference type="SUPFAM" id="SSF51556">
    <property type="entry name" value="Metallo-dependent hydrolases"/>
    <property type="match status" value="1"/>
</dbReference>
<gene>
    <name evidence="11 12" type="primary">LOC110981115</name>
</gene>
<keyword evidence="3" id="KW-0479">Metal-binding</keyword>
<dbReference type="NCBIfam" id="TIGR02033">
    <property type="entry name" value="D-hydantoinase"/>
    <property type="match status" value="1"/>
</dbReference>
<dbReference type="PANTHER" id="PTHR11647:SF1">
    <property type="entry name" value="COLLAPSIN RESPONSE MEDIATOR PROTEIN"/>
    <property type="match status" value="1"/>
</dbReference>
<feature type="domain" description="Amidohydrolase-related" evidence="9">
    <location>
        <begin position="305"/>
        <end position="693"/>
    </location>
</feature>
<feature type="compositionally biased region" description="Polar residues" evidence="8">
    <location>
        <begin position="103"/>
        <end position="114"/>
    </location>
</feature>
<keyword evidence="4" id="KW-0378">Hydrolase</keyword>
<dbReference type="GeneID" id="110981115"/>
<dbReference type="GO" id="GO:0005829">
    <property type="term" value="C:cytosol"/>
    <property type="evidence" value="ECO:0007669"/>
    <property type="project" value="TreeGrafter"/>
</dbReference>
<dbReference type="Gene3D" id="2.30.40.10">
    <property type="entry name" value="Urease, subunit C, domain 1"/>
    <property type="match status" value="1"/>
</dbReference>
<reference evidence="11 12" key="1">
    <citation type="submission" date="2025-04" db="UniProtKB">
        <authorList>
            <consortium name="RefSeq"/>
        </authorList>
    </citation>
    <scope>IDENTIFICATION</scope>
</reference>
<dbReference type="InterPro" id="IPR032466">
    <property type="entry name" value="Metal_Hydrolase"/>
</dbReference>
<dbReference type="PANTHER" id="PTHR11647">
    <property type="entry name" value="HYDRANTOINASE/DIHYDROPYRIMIDINASE FAMILY MEMBER"/>
    <property type="match status" value="1"/>
</dbReference>
<dbReference type="EC" id="3.5.2.2" evidence="6"/>
<dbReference type="Pfam" id="PF01979">
    <property type="entry name" value="Amidohydro_1"/>
    <property type="match status" value="1"/>
</dbReference>
<organism evidence="10 12">
    <name type="scientific">Acanthaster planci</name>
    <name type="common">Crown-of-thorns starfish</name>
    <dbReference type="NCBI Taxonomy" id="133434"/>
    <lineage>
        <taxon>Eukaryota</taxon>
        <taxon>Metazoa</taxon>
        <taxon>Echinodermata</taxon>
        <taxon>Eleutherozoa</taxon>
        <taxon>Asterozoa</taxon>
        <taxon>Asteroidea</taxon>
        <taxon>Valvatacea</taxon>
        <taxon>Valvatida</taxon>
        <taxon>Acanthasteridae</taxon>
        <taxon>Acanthaster</taxon>
    </lineage>
</organism>
<evidence type="ECO:0000313" key="11">
    <source>
        <dbReference type="RefSeq" id="XP_022094049.1"/>
    </source>
</evidence>
<feature type="compositionally biased region" description="Polar residues" evidence="8">
    <location>
        <begin position="74"/>
        <end position="84"/>
    </location>
</feature>
<dbReference type="GO" id="GO:0046872">
    <property type="term" value="F:metal ion binding"/>
    <property type="evidence" value="ECO:0007669"/>
    <property type="project" value="UniProtKB-KW"/>
</dbReference>
<dbReference type="Gene3D" id="3.20.20.140">
    <property type="entry name" value="Metal-dependent hydrolases"/>
    <property type="match status" value="1"/>
</dbReference>
<comment type="PTM">
    <text evidence="7">Carbamylation allows a single lysine to coordinate two divalent metal cations.</text>
</comment>
<dbReference type="GO" id="GO:0006208">
    <property type="term" value="P:pyrimidine nucleobase catabolic process"/>
    <property type="evidence" value="ECO:0007669"/>
    <property type="project" value="TreeGrafter"/>
</dbReference>
<dbReference type="InterPro" id="IPR011059">
    <property type="entry name" value="Metal-dep_hydrolase_composite"/>
</dbReference>
<comment type="cofactor">
    <cofactor evidence="1">
        <name>Zn(2+)</name>
        <dbReference type="ChEBI" id="CHEBI:29105"/>
    </cofactor>
</comment>
<feature type="region of interest" description="Disordered" evidence="8">
    <location>
        <begin position="774"/>
        <end position="795"/>
    </location>
</feature>
<evidence type="ECO:0000256" key="7">
    <source>
        <dbReference type="PIRSR" id="PIRSR611778-50"/>
    </source>
</evidence>
<dbReference type="AlphaFoldDB" id="A0A8B7YRL9"/>
<feature type="compositionally biased region" description="Polar residues" evidence="8">
    <location>
        <begin position="202"/>
        <end position="211"/>
    </location>
</feature>
<feature type="region of interest" description="Disordered" evidence="8">
    <location>
        <begin position="1"/>
        <end position="227"/>
    </location>
</feature>
<name>A0A8B7YRL9_ACAPL</name>
<feature type="compositionally biased region" description="Polar residues" evidence="8">
    <location>
        <begin position="149"/>
        <end position="161"/>
    </location>
</feature>
<dbReference type="OrthoDB" id="10258955at2759"/>
<proteinExistence type="inferred from homology"/>
<protein>
    <recommendedName>
        <fullName evidence="6">dihydropyrimidinase</fullName>
        <ecNumber evidence="6">3.5.2.2</ecNumber>
    </recommendedName>
</protein>
<evidence type="ECO:0000256" key="5">
    <source>
        <dbReference type="ARBA" id="ARBA00036696"/>
    </source>
</evidence>
<dbReference type="Proteomes" id="UP000694845">
    <property type="component" value="Unplaced"/>
</dbReference>
<evidence type="ECO:0000256" key="6">
    <source>
        <dbReference type="ARBA" id="ARBA00039113"/>
    </source>
</evidence>
<evidence type="ECO:0000256" key="3">
    <source>
        <dbReference type="ARBA" id="ARBA00022723"/>
    </source>
</evidence>
<comment type="catalytic activity">
    <reaction evidence="5">
        <text>5,6-dihydrouracil + H2O = 3-(carbamoylamino)propanoate + H(+)</text>
        <dbReference type="Rhea" id="RHEA:16121"/>
        <dbReference type="ChEBI" id="CHEBI:11892"/>
        <dbReference type="ChEBI" id="CHEBI:15377"/>
        <dbReference type="ChEBI" id="CHEBI:15378"/>
        <dbReference type="ChEBI" id="CHEBI:15901"/>
        <dbReference type="EC" id="3.5.2.2"/>
    </reaction>
</comment>
<evidence type="ECO:0000313" key="10">
    <source>
        <dbReference type="Proteomes" id="UP000694845"/>
    </source>
</evidence>
<feature type="modified residue" description="N6-carboxylysine" evidence="7">
    <location>
        <position position="405"/>
    </location>
</feature>
<evidence type="ECO:0000256" key="8">
    <source>
        <dbReference type="SAM" id="MobiDB-lite"/>
    </source>
</evidence>
<sequence length="818" mass="88943">MAERQTSDHAGAVFQTLGDSPRHAPRKMGSMFETVAGGGNSLQFSEEKPRPQSAKKDDKGMDSPRNPRKPMGSMFTTVEANQDSFKFPSERGEGRPRPRQDSGAGTESDGSGYSSPRHGRSRVKGSMFDTVDGGGNSLQFDSERKVGSAQRSDSRTSNVSDSPRHTPPDAVFNIVEQGSGNLEAGKDHKRDPSPIFERTPRVRNTPTQSKSCGGGPESTDGGTIPRDMTMSMVPVDEDAESLCDMDSEMAATAQARILIKGGKVVNADHSFHADVYIEDGTIRQVGKDLITPGGAKVLDAKGKLIIPGGIDTHTHMQMPFMGTVAIDDFYQGTKAALAGGTTMIIDHCLPQKGEPLLEAYEKWRGWADPKVCCDYSLHVGVTWWGDGVAEDIATLCQEKGVNSFKMFMAYKGVFMLSDDELYKSFSIIKENGALALMHAENGDIIDENTKKMQSLGITGPEGHLQSRPEDVEAEATTRSICIANQVNCPLYIVHVMSRSAADAIRKARSEGKVVFGEPIAASLGTDGSHYFCKDWRHAAAHVMGPPLRPDPTTPGYLMDLLANGDLQLTGTDNCTFSSDQKALGKDDFSRIPNGVNGVEDRMSVIWEKGVVTGKMDANRFVAVTSTNAAKIFNMYPRKGVIQVGADADIVIWDPEATRVISKNTHHQAVDFNIFEGMECHGVPVITISQGRIVWEDGELHVTQGAGRFIPRPLHAPEAYNRILIRDRVNQPIKVEREPYDGPVWTPEGPKKQTNIPRNVPVAPAEEFANRNIPATKAGSRDLHRSGFSLSGRQIDDNVPHRAAHKPLAPPGGISSIQF</sequence>
<evidence type="ECO:0000256" key="2">
    <source>
        <dbReference type="ARBA" id="ARBA00008829"/>
    </source>
</evidence>
<evidence type="ECO:0000256" key="4">
    <source>
        <dbReference type="ARBA" id="ARBA00022801"/>
    </source>
</evidence>